<evidence type="ECO:0000313" key="3">
    <source>
        <dbReference type="Proteomes" id="UP000641646"/>
    </source>
</evidence>
<name>A0A926VJZ3_9CYAN</name>
<comment type="caution">
    <text evidence="2">The sequence shown here is derived from an EMBL/GenBank/DDBJ whole genome shotgun (WGS) entry which is preliminary data.</text>
</comment>
<evidence type="ECO:0000256" key="1">
    <source>
        <dbReference type="SAM" id="SignalP"/>
    </source>
</evidence>
<gene>
    <name evidence="2" type="ORF">H6G03_29185</name>
</gene>
<keyword evidence="1" id="KW-0732">Signal</keyword>
<feature type="chain" id="PRO_5036790637" description="AMIN domain-containing protein" evidence="1">
    <location>
        <begin position="25"/>
        <end position="144"/>
    </location>
</feature>
<evidence type="ECO:0000313" key="2">
    <source>
        <dbReference type="EMBL" id="MBD2185098.1"/>
    </source>
</evidence>
<dbReference type="AlphaFoldDB" id="A0A926VJZ3"/>
<feature type="signal peptide" evidence="1">
    <location>
        <begin position="1"/>
        <end position="24"/>
    </location>
</feature>
<proteinExistence type="predicted"/>
<reference evidence="2" key="1">
    <citation type="journal article" date="2015" name="ISME J.">
        <title>Draft Genome Sequence of Streptomyces incarnatus NRRL8089, which Produces the Nucleoside Antibiotic Sinefungin.</title>
        <authorList>
            <person name="Oshima K."/>
            <person name="Hattori M."/>
            <person name="Shimizu H."/>
            <person name="Fukuda K."/>
            <person name="Nemoto M."/>
            <person name="Inagaki K."/>
            <person name="Tamura T."/>
        </authorList>
    </citation>
    <scope>NUCLEOTIDE SEQUENCE</scope>
    <source>
        <strain evidence="2">FACHB-1375</strain>
    </source>
</reference>
<protein>
    <recommendedName>
        <fullName evidence="4">AMIN domain-containing protein</fullName>
    </recommendedName>
</protein>
<sequence length="144" mass="16049">MKLKTLTAAILLASITLVSSTAVLSQPNRRSNSYAPGFWQPKAQVNPKLPITVMLLNQSQLPVKYNLTPNPERILAPSSATQFTIRAIDGIADIASINIYADNELLYDYNANNNVVMVRIRQSDSKFRADKAVYIDEEGRVYSF</sequence>
<accession>A0A926VJZ3</accession>
<organism evidence="2 3">
    <name type="scientific">Aerosakkonema funiforme FACHB-1375</name>
    <dbReference type="NCBI Taxonomy" id="2949571"/>
    <lineage>
        <taxon>Bacteria</taxon>
        <taxon>Bacillati</taxon>
        <taxon>Cyanobacteriota</taxon>
        <taxon>Cyanophyceae</taxon>
        <taxon>Oscillatoriophycideae</taxon>
        <taxon>Aerosakkonematales</taxon>
        <taxon>Aerosakkonemataceae</taxon>
        <taxon>Aerosakkonema</taxon>
    </lineage>
</organism>
<dbReference type="RefSeq" id="WP_190472805.1">
    <property type="nucleotide sequence ID" value="NZ_JACJPW010000107.1"/>
</dbReference>
<reference evidence="2" key="2">
    <citation type="submission" date="2020-08" db="EMBL/GenBank/DDBJ databases">
        <authorList>
            <person name="Chen M."/>
            <person name="Teng W."/>
            <person name="Zhao L."/>
            <person name="Hu C."/>
            <person name="Zhou Y."/>
            <person name="Han B."/>
            <person name="Song L."/>
            <person name="Shu W."/>
        </authorList>
    </citation>
    <scope>NUCLEOTIDE SEQUENCE</scope>
    <source>
        <strain evidence="2">FACHB-1375</strain>
    </source>
</reference>
<keyword evidence="3" id="KW-1185">Reference proteome</keyword>
<evidence type="ECO:0008006" key="4">
    <source>
        <dbReference type="Google" id="ProtNLM"/>
    </source>
</evidence>
<dbReference type="Proteomes" id="UP000641646">
    <property type="component" value="Unassembled WGS sequence"/>
</dbReference>
<dbReference type="EMBL" id="JACJPW010000107">
    <property type="protein sequence ID" value="MBD2185098.1"/>
    <property type="molecule type" value="Genomic_DNA"/>
</dbReference>